<dbReference type="AlphaFoldDB" id="A0A2P2MRW4"/>
<evidence type="ECO:0000313" key="1">
    <source>
        <dbReference type="EMBL" id="MBX32960.1"/>
    </source>
</evidence>
<organism evidence="1">
    <name type="scientific">Rhizophora mucronata</name>
    <name type="common">Asiatic mangrove</name>
    <dbReference type="NCBI Taxonomy" id="61149"/>
    <lineage>
        <taxon>Eukaryota</taxon>
        <taxon>Viridiplantae</taxon>
        <taxon>Streptophyta</taxon>
        <taxon>Embryophyta</taxon>
        <taxon>Tracheophyta</taxon>
        <taxon>Spermatophyta</taxon>
        <taxon>Magnoliopsida</taxon>
        <taxon>eudicotyledons</taxon>
        <taxon>Gunneridae</taxon>
        <taxon>Pentapetalae</taxon>
        <taxon>rosids</taxon>
        <taxon>fabids</taxon>
        <taxon>Malpighiales</taxon>
        <taxon>Rhizophoraceae</taxon>
        <taxon>Rhizophora</taxon>
    </lineage>
</organism>
<sequence length="34" mass="4074">MKMRLPVKILSAFLRRMQDGERIEFVGDDNMKTF</sequence>
<reference evidence="1" key="1">
    <citation type="submission" date="2018-02" db="EMBL/GenBank/DDBJ databases">
        <title>Rhizophora mucronata_Transcriptome.</title>
        <authorList>
            <person name="Meera S.P."/>
            <person name="Sreeshan A."/>
            <person name="Augustine A."/>
        </authorList>
    </citation>
    <scope>NUCLEOTIDE SEQUENCE</scope>
    <source>
        <tissue evidence="1">Leaf</tissue>
    </source>
</reference>
<accession>A0A2P2MRW4</accession>
<dbReference type="EMBL" id="GGEC01052476">
    <property type="protein sequence ID" value="MBX32960.1"/>
    <property type="molecule type" value="Transcribed_RNA"/>
</dbReference>
<name>A0A2P2MRW4_RHIMU</name>
<proteinExistence type="predicted"/>
<protein>
    <submittedName>
        <fullName evidence="1">Uncharacterized protein</fullName>
    </submittedName>
</protein>